<keyword evidence="7" id="KW-0067">ATP-binding</keyword>
<keyword evidence="11" id="KW-0255">Endonuclease</keyword>
<evidence type="ECO:0000256" key="8">
    <source>
        <dbReference type="ARBA" id="ARBA00023118"/>
    </source>
</evidence>
<comment type="similarity">
    <text evidence="2">In the central section; belongs to the CRISPR-associated helicase Cas3 family.</text>
</comment>
<dbReference type="Pfam" id="PF22590">
    <property type="entry name" value="Cas3-like_C_2"/>
    <property type="match status" value="1"/>
</dbReference>
<dbReference type="Pfam" id="PF21384">
    <property type="entry name" value="Cas3_I-F_Cas2"/>
    <property type="match status" value="1"/>
</dbReference>
<dbReference type="Gene3D" id="3.40.50.300">
    <property type="entry name" value="P-loop containing nucleotide triphosphate hydrolases"/>
    <property type="match status" value="1"/>
</dbReference>
<dbReference type="CDD" id="cd09641">
    <property type="entry name" value="Cas3''_I"/>
    <property type="match status" value="1"/>
</dbReference>
<evidence type="ECO:0000256" key="4">
    <source>
        <dbReference type="ARBA" id="ARBA00022741"/>
    </source>
</evidence>
<keyword evidence="11" id="KW-0540">Nuclease</keyword>
<name>A0A9X1X1K1_9GAMM</name>
<dbReference type="GO" id="GO:0004386">
    <property type="term" value="F:helicase activity"/>
    <property type="evidence" value="ECO:0007669"/>
    <property type="project" value="UniProtKB-KW"/>
</dbReference>
<dbReference type="RefSeq" id="WP_241573330.1">
    <property type="nucleotide sequence ID" value="NZ_JAKUML010000020.1"/>
</dbReference>
<gene>
    <name evidence="11" type="ORF">MKI79_10685</name>
</gene>
<dbReference type="InterPro" id="IPR014001">
    <property type="entry name" value="Helicase_ATP-bd"/>
</dbReference>
<protein>
    <submittedName>
        <fullName evidence="11">CRISPR-associated endonuclease Cas3</fullName>
    </submittedName>
</protein>
<dbReference type="NCBIfam" id="TIGR01596">
    <property type="entry name" value="cas3_HD"/>
    <property type="match status" value="1"/>
</dbReference>
<dbReference type="InterPro" id="IPR003607">
    <property type="entry name" value="HD/PDEase_dom"/>
</dbReference>
<organism evidence="11 12">
    <name type="scientific">Acinetobacter sedimenti</name>
    <dbReference type="NCBI Taxonomy" id="2919922"/>
    <lineage>
        <taxon>Bacteria</taxon>
        <taxon>Pseudomonadati</taxon>
        <taxon>Pseudomonadota</taxon>
        <taxon>Gammaproteobacteria</taxon>
        <taxon>Moraxellales</taxon>
        <taxon>Moraxellaceae</taxon>
        <taxon>Acinetobacter</taxon>
    </lineage>
</organism>
<reference evidence="11" key="1">
    <citation type="submission" date="2022-02" db="EMBL/GenBank/DDBJ databases">
        <title>Acinetobacter A3.8 sp. nov., isolated from Sediment (Zhairuo Island).</title>
        <authorList>
            <person name="Zheng K."/>
        </authorList>
    </citation>
    <scope>NUCLEOTIDE SEQUENCE</scope>
    <source>
        <strain evidence="11">A3.8</strain>
    </source>
</reference>
<evidence type="ECO:0000256" key="6">
    <source>
        <dbReference type="ARBA" id="ARBA00022806"/>
    </source>
</evidence>
<dbReference type="Pfam" id="PF00270">
    <property type="entry name" value="DEAD"/>
    <property type="match status" value="1"/>
</dbReference>
<dbReference type="SUPFAM" id="SSF52540">
    <property type="entry name" value="P-loop containing nucleoside triphosphate hydrolases"/>
    <property type="match status" value="1"/>
</dbReference>
<keyword evidence="5" id="KW-0378">Hydrolase</keyword>
<dbReference type="InterPro" id="IPR048823">
    <property type="entry name" value="Cas3_I-F_Cas2"/>
</dbReference>
<dbReference type="AlphaFoldDB" id="A0A9X1X1K1"/>
<evidence type="ECO:0000256" key="1">
    <source>
        <dbReference type="ARBA" id="ARBA00006847"/>
    </source>
</evidence>
<dbReference type="SMART" id="SM00471">
    <property type="entry name" value="HDc"/>
    <property type="match status" value="1"/>
</dbReference>
<dbReference type="Pfam" id="PF18019">
    <property type="entry name" value="Cas3_HD"/>
    <property type="match status" value="1"/>
</dbReference>
<dbReference type="Proteomes" id="UP001139701">
    <property type="component" value="Unassembled WGS sequence"/>
</dbReference>
<accession>A0A9X1X1K1</accession>
<evidence type="ECO:0000256" key="5">
    <source>
        <dbReference type="ARBA" id="ARBA00022801"/>
    </source>
</evidence>
<comment type="caution">
    <text evidence="11">The sequence shown here is derived from an EMBL/GenBank/DDBJ whole genome shotgun (WGS) entry which is preliminary data.</text>
</comment>
<dbReference type="EMBL" id="JAKUML010000020">
    <property type="protein sequence ID" value="MCJ8147350.1"/>
    <property type="molecule type" value="Genomic_DNA"/>
</dbReference>
<sequence>MIVTLISQCEKKALARTRRVLDAFADRIGDNTWQTVITEDGLLALKKLLRQTATKNTSVSCHWIRGRRRSELLWVVGNRSKFNHEGVVPVNETQKDVLMDVITMKAKQDEVYANTHLQPLAEHLFAVGYVASQLFHRTIGNEEFKSLEHATFLAGCLHDLGKIDIAFQEWVRNPKNKDYIADDGQHIDTKKGKNHHFEDNPTHNELSLLLFHFFDSLRDSKISGRNKQYIRHAIFWHHARPYRKEDKFENVENIYNIYKSVLSEEDFQNFFKKSIQLLHQVNAIFKRYANSEINLIESLEWSSDNESLHDDLLYKDKSYPQFKYYDLAKSKFSDIQNSVQSSAEANLIRACVISADRIVSKQSAIDLCEFIQEQRLDELLDNQELSSNLVSHIENALTKFPDSERSQRQAEVAKQLADLKYVAVLAGAAGCGKTKIALEWAKLGNAQKIIWVCPRVQVCQGIFEELSQSYLPDANIELFTGEFKFTNAWDKITAEDDYFSGDVVVTTIDQILGAITTHSNVNSLIPFIDAHVVFDEYHEYINMDIFNLLFAELVANKNMRKNYDKRVLLVSATPHYRYLKEVLTIDIDHDVIEMPSFNQSQYQIQFTDYEENDIASNPFYRAYRDKTFVISNTAKTAQLGFLTQKDHENSILFHSKFKRSDKKSLFSEVYESFKQQGSQQYDVLRSGPIVQASLNISCDFMLSEMSSAENILQRLGRLDRFGQNTEVNTLNIAITESIKNGKQTGASAMFLAKLNSLQSAKAWYSFLTERLDNKVFQLPELYQVYKDFYNSSYTDKEIQQDLESAIKSSITLLSAKVTEPVKVYKIKTDVKKMKISKNSLRGDNRFIQLAKINLNDPKQPVFLNEYAYQPPLDDRGEFDNLTESTPLIRELGLMQFIAQKHGNIDPTHPVKGIPEKKMTTRQKVLESYARDAEYPLYLSYIEDDLNKVGGTSIRHNAAIYYAVCDQQAIGSISIEDILKFNNSNERGQ</sequence>
<evidence type="ECO:0000259" key="10">
    <source>
        <dbReference type="PROSITE" id="PS51643"/>
    </source>
</evidence>
<dbReference type="GO" id="GO:0005524">
    <property type="term" value="F:ATP binding"/>
    <property type="evidence" value="ECO:0007669"/>
    <property type="project" value="UniProtKB-KW"/>
</dbReference>
<evidence type="ECO:0000313" key="11">
    <source>
        <dbReference type="EMBL" id="MCJ8147350.1"/>
    </source>
</evidence>
<dbReference type="InterPro" id="IPR054712">
    <property type="entry name" value="Cas3-like_dom"/>
</dbReference>
<dbReference type="GO" id="GO:0004519">
    <property type="term" value="F:endonuclease activity"/>
    <property type="evidence" value="ECO:0007669"/>
    <property type="project" value="UniProtKB-KW"/>
</dbReference>
<dbReference type="GO" id="GO:0016787">
    <property type="term" value="F:hydrolase activity"/>
    <property type="evidence" value="ECO:0007669"/>
    <property type="project" value="UniProtKB-KW"/>
</dbReference>
<keyword evidence="8" id="KW-0051">Antiviral defense</keyword>
<comment type="similarity">
    <text evidence="1">In the N-terminal section; belongs to the CRISPR-associated nuclease Cas3-HD family.</text>
</comment>
<keyword evidence="3" id="KW-0479">Metal-binding</keyword>
<dbReference type="PROSITE" id="PS51643">
    <property type="entry name" value="HD_CAS3"/>
    <property type="match status" value="1"/>
</dbReference>
<dbReference type="InterPro" id="IPR011545">
    <property type="entry name" value="DEAD/DEAH_box_helicase_dom"/>
</dbReference>
<evidence type="ECO:0000256" key="2">
    <source>
        <dbReference type="ARBA" id="ARBA00009046"/>
    </source>
</evidence>
<dbReference type="InterPro" id="IPR038257">
    <property type="entry name" value="CRISPR-assoc_Cas3_HD_sf"/>
</dbReference>
<evidence type="ECO:0000256" key="7">
    <source>
        <dbReference type="ARBA" id="ARBA00022840"/>
    </source>
</evidence>
<evidence type="ECO:0000313" key="12">
    <source>
        <dbReference type="Proteomes" id="UP001139701"/>
    </source>
</evidence>
<dbReference type="GO" id="GO:0051607">
    <property type="term" value="P:defense response to virus"/>
    <property type="evidence" value="ECO:0007669"/>
    <property type="project" value="UniProtKB-KW"/>
</dbReference>
<dbReference type="InterPro" id="IPR027417">
    <property type="entry name" value="P-loop_NTPase"/>
</dbReference>
<evidence type="ECO:0000259" key="9">
    <source>
        <dbReference type="PROSITE" id="PS51192"/>
    </source>
</evidence>
<proteinExistence type="inferred from homology"/>
<keyword evidence="6" id="KW-0347">Helicase</keyword>
<keyword evidence="12" id="KW-1185">Reference proteome</keyword>
<dbReference type="Gene3D" id="1.10.3210.30">
    <property type="match status" value="1"/>
</dbReference>
<dbReference type="SMART" id="SM00487">
    <property type="entry name" value="DEXDc"/>
    <property type="match status" value="1"/>
</dbReference>
<dbReference type="GO" id="GO:0046872">
    <property type="term" value="F:metal ion binding"/>
    <property type="evidence" value="ECO:0007669"/>
    <property type="project" value="UniProtKB-KW"/>
</dbReference>
<dbReference type="GO" id="GO:0003676">
    <property type="term" value="F:nucleic acid binding"/>
    <property type="evidence" value="ECO:0007669"/>
    <property type="project" value="InterPro"/>
</dbReference>
<dbReference type="InterPro" id="IPR006483">
    <property type="entry name" value="CRISPR-assoc_Cas3_HD"/>
</dbReference>
<keyword evidence="4" id="KW-0547">Nucleotide-binding</keyword>
<feature type="domain" description="Helicase ATP-binding" evidence="9">
    <location>
        <begin position="414"/>
        <end position="592"/>
    </location>
</feature>
<feature type="domain" description="HD Cas3-type" evidence="10">
    <location>
        <begin position="113"/>
        <end position="358"/>
    </location>
</feature>
<evidence type="ECO:0000256" key="3">
    <source>
        <dbReference type="ARBA" id="ARBA00022723"/>
    </source>
</evidence>
<dbReference type="PROSITE" id="PS51192">
    <property type="entry name" value="HELICASE_ATP_BIND_1"/>
    <property type="match status" value="1"/>
</dbReference>